<dbReference type="EMBL" id="JACHXD010000003">
    <property type="protein sequence ID" value="MBB3118607.1"/>
    <property type="molecule type" value="Genomic_DNA"/>
</dbReference>
<protein>
    <recommendedName>
        <fullName evidence="4">Lipoprotein</fullName>
    </recommendedName>
</protein>
<evidence type="ECO:0000313" key="3">
    <source>
        <dbReference type="Proteomes" id="UP000541535"/>
    </source>
</evidence>
<evidence type="ECO:0000313" key="2">
    <source>
        <dbReference type="EMBL" id="MBB3118607.1"/>
    </source>
</evidence>
<dbReference type="PROSITE" id="PS51257">
    <property type="entry name" value="PROKAR_LIPOPROTEIN"/>
    <property type="match status" value="1"/>
</dbReference>
<dbReference type="Proteomes" id="UP000541535">
    <property type="component" value="Unassembled WGS sequence"/>
</dbReference>
<evidence type="ECO:0000256" key="1">
    <source>
        <dbReference type="SAM" id="MobiDB-lite"/>
    </source>
</evidence>
<evidence type="ECO:0008006" key="4">
    <source>
        <dbReference type="Google" id="ProtNLM"/>
    </source>
</evidence>
<gene>
    <name evidence="2" type="ORF">FHS03_001638</name>
</gene>
<reference evidence="2 3" key="1">
    <citation type="submission" date="2020-08" db="EMBL/GenBank/DDBJ databases">
        <title>Genomic Encyclopedia of Type Strains, Phase III (KMG-III): the genomes of soil and plant-associated and newly described type strains.</title>
        <authorList>
            <person name="Whitman W."/>
        </authorList>
    </citation>
    <scope>NUCLEOTIDE SEQUENCE [LARGE SCALE GENOMIC DNA]</scope>
    <source>
        <strain evidence="2 3">CECT 8897</strain>
    </source>
</reference>
<organism evidence="2 3">
    <name type="scientific">Pseudoduganella violacea</name>
    <dbReference type="NCBI Taxonomy" id="1715466"/>
    <lineage>
        <taxon>Bacteria</taxon>
        <taxon>Pseudomonadati</taxon>
        <taxon>Pseudomonadota</taxon>
        <taxon>Betaproteobacteria</taxon>
        <taxon>Burkholderiales</taxon>
        <taxon>Oxalobacteraceae</taxon>
        <taxon>Telluria group</taxon>
        <taxon>Pseudoduganella</taxon>
    </lineage>
</organism>
<feature type="region of interest" description="Disordered" evidence="1">
    <location>
        <begin position="30"/>
        <end position="53"/>
    </location>
</feature>
<name>A0A7W5B8Q0_9BURK</name>
<sequence length="77" mass="8441">MKTTMWVAVLGFALAGCASTGKQEEVARNFEDSYTPTGSHIARKTVDRSNGVQSVNKEEFQRTMEMSSPSAVDPSRQ</sequence>
<keyword evidence="3" id="KW-1185">Reference proteome</keyword>
<accession>A0A7W5B8Q0</accession>
<comment type="caution">
    <text evidence="2">The sequence shown here is derived from an EMBL/GenBank/DDBJ whole genome shotgun (WGS) entry which is preliminary data.</text>
</comment>
<dbReference type="AlphaFoldDB" id="A0A7W5B8Q0"/>
<proteinExistence type="predicted"/>
<dbReference type="RefSeq" id="WP_183440495.1">
    <property type="nucleotide sequence ID" value="NZ_JACHXD010000003.1"/>
</dbReference>
<feature type="region of interest" description="Disordered" evidence="1">
    <location>
        <begin position="58"/>
        <end position="77"/>
    </location>
</feature>